<sequence>MSTASYKTSASKTSDYDFHNKITASPNAEHERVSRPNHCTTVFAHFTQEIVTYPIKAMSWIIRRMDKTFWERCPVGTRITPYIIFDSIYHFSSDRDSSSLSTFSKDLLRRFQATRSMWALSFHPTMMQGWRGLPEAMSTLSWTSRLVFLALTCPYSAYGTIKLYSMWIVYIGWSLLLLTINIPIRLFRQSLLSVGFVIWVSTYRYPLFEVIYPRQLRRILQKNSDAYSPLAIDSRSIRVVRLKSGENNDAIKCELVTGPLNNLEFEALSYVWGVSVKRYKVQVNEKPFLITHNLFTALRELRLTERDRILWIDAMCIDQSNTVERGSQVQMMRDIYSKASRTIIWFGEATSTTPIVFRTIFHISNAASHEKEKLLSSFRTQLHVKSIKEELDAVLRHEWWQRVWVIQEAVVSQNVCVQRGPLNVTWRELSNFMFFSNIICYQQGIAFASAVQMLRASLHEDSKVRLSMLDLVERFRGQSATFGPDKIYSLMGLVQAGQPSLLEADYTMTPEKIFMQFTVSCLRCYGNLRVLGLAANAELRSASWCRNYSLNIAGVEESRPLHGLPGRPRPYCASGNSSLRYHFSLEYGVLSLFSLGMDEIVEVAGVYRPGATLDTVKWSNFVDEAPPERKIAFTCTVAADCLTKPGKQYSPSEEAAWIERYSQAVNNACVNRQLFVTRSGKLGIGPWNLKRGDNIAILMGGKTPFVLRKCRLGEKRRYISEFGIPGDAYKLVGEAHVDGMMYYEGNAEERIKSGEVRIVPLHLL</sequence>
<organism evidence="3 4">
    <name type="scientific">Alternaria alternata</name>
    <name type="common">Alternaria rot fungus</name>
    <name type="synonym">Torula alternata</name>
    <dbReference type="NCBI Taxonomy" id="5599"/>
    <lineage>
        <taxon>Eukaryota</taxon>
        <taxon>Fungi</taxon>
        <taxon>Dikarya</taxon>
        <taxon>Ascomycota</taxon>
        <taxon>Pezizomycotina</taxon>
        <taxon>Dothideomycetes</taxon>
        <taxon>Pleosporomycetidae</taxon>
        <taxon>Pleosporales</taxon>
        <taxon>Pleosporineae</taxon>
        <taxon>Pleosporaceae</taxon>
        <taxon>Alternaria</taxon>
        <taxon>Alternaria sect. Alternaria</taxon>
        <taxon>Alternaria alternata complex</taxon>
    </lineage>
</organism>
<protein>
    <submittedName>
        <fullName evidence="3">HET-domain-containing protein</fullName>
    </submittedName>
</protein>
<dbReference type="Pfam" id="PF26639">
    <property type="entry name" value="Het-6_barrel"/>
    <property type="match status" value="1"/>
</dbReference>
<feature type="domain" description="Heterokaryon incompatibility" evidence="2">
    <location>
        <begin position="265"/>
        <end position="408"/>
    </location>
</feature>
<dbReference type="PANTHER" id="PTHR24148:SF64">
    <property type="entry name" value="HETEROKARYON INCOMPATIBILITY DOMAIN-CONTAINING PROTEIN"/>
    <property type="match status" value="1"/>
</dbReference>
<dbReference type="RefSeq" id="XP_018384964.1">
    <property type="nucleotide sequence ID" value="XM_018530432.1"/>
</dbReference>
<keyword evidence="1" id="KW-0472">Membrane</keyword>
<gene>
    <name evidence="3" type="ORF">CC77DRAFT_169390</name>
</gene>
<evidence type="ECO:0000313" key="4">
    <source>
        <dbReference type="Proteomes" id="UP000077248"/>
    </source>
</evidence>
<dbReference type="Pfam" id="PF06985">
    <property type="entry name" value="HET"/>
    <property type="match status" value="1"/>
</dbReference>
<keyword evidence="1" id="KW-1133">Transmembrane helix</keyword>
<keyword evidence="4" id="KW-1185">Reference proteome</keyword>
<evidence type="ECO:0000256" key="1">
    <source>
        <dbReference type="SAM" id="Phobius"/>
    </source>
</evidence>
<dbReference type="InterPro" id="IPR010730">
    <property type="entry name" value="HET"/>
</dbReference>
<keyword evidence="1" id="KW-0812">Transmembrane</keyword>
<dbReference type="InterPro" id="IPR052895">
    <property type="entry name" value="HetReg/Transcr_Mod"/>
</dbReference>
<evidence type="ECO:0000313" key="3">
    <source>
        <dbReference type="EMBL" id="OAG19543.1"/>
    </source>
</evidence>
<dbReference type="OMA" id="RIRDDAC"/>
<proteinExistence type="predicted"/>
<dbReference type="KEGG" id="aalt:CC77DRAFT_169390"/>
<dbReference type="GeneID" id="29116026"/>
<dbReference type="VEuPathDB" id="FungiDB:CC77DRAFT_169390"/>
<reference evidence="3 4" key="1">
    <citation type="submission" date="2016-05" db="EMBL/GenBank/DDBJ databases">
        <title>Comparative analysis of secretome profiles of manganese(II)-oxidizing ascomycete fungi.</title>
        <authorList>
            <consortium name="DOE Joint Genome Institute"/>
            <person name="Zeiner C.A."/>
            <person name="Purvine S.O."/>
            <person name="Zink E.M."/>
            <person name="Wu S."/>
            <person name="Pasa-Tolic L."/>
            <person name="Chaput D.L."/>
            <person name="Haridas S."/>
            <person name="Grigoriev I.V."/>
            <person name="Santelli C.M."/>
            <person name="Hansel C.M."/>
        </authorList>
    </citation>
    <scope>NUCLEOTIDE SEQUENCE [LARGE SCALE GENOMIC DNA]</scope>
    <source>
        <strain evidence="3 4">SRC1lrK2f</strain>
    </source>
</reference>
<accession>A0A177DIG0</accession>
<dbReference type="Proteomes" id="UP000077248">
    <property type="component" value="Unassembled WGS sequence"/>
</dbReference>
<evidence type="ECO:0000259" key="2">
    <source>
        <dbReference type="Pfam" id="PF06985"/>
    </source>
</evidence>
<feature type="transmembrane region" description="Helical" evidence="1">
    <location>
        <begin position="164"/>
        <end position="184"/>
    </location>
</feature>
<dbReference type="EMBL" id="KV441481">
    <property type="protein sequence ID" value="OAG19543.1"/>
    <property type="molecule type" value="Genomic_DNA"/>
</dbReference>
<dbReference type="PANTHER" id="PTHR24148">
    <property type="entry name" value="ANKYRIN REPEAT DOMAIN-CONTAINING PROTEIN 39 HOMOLOG-RELATED"/>
    <property type="match status" value="1"/>
</dbReference>
<name>A0A177DIG0_ALTAL</name>
<dbReference type="AlphaFoldDB" id="A0A177DIG0"/>